<keyword evidence="1" id="KW-0479">Metal-binding</keyword>
<feature type="domain" description="Lipoxygenase" evidence="4">
    <location>
        <begin position="1"/>
        <end position="83"/>
    </location>
</feature>
<gene>
    <name evidence="5" type="ORF">J1N35_024111</name>
</gene>
<evidence type="ECO:0000259" key="4">
    <source>
        <dbReference type="PROSITE" id="PS51393"/>
    </source>
</evidence>
<dbReference type="InterPro" id="IPR036226">
    <property type="entry name" value="LipOase_C_sf"/>
</dbReference>
<dbReference type="InterPro" id="IPR013819">
    <property type="entry name" value="LipOase_C"/>
</dbReference>
<dbReference type="EMBL" id="JAIQCV010000007">
    <property type="protein sequence ID" value="KAH1084350.1"/>
    <property type="molecule type" value="Genomic_DNA"/>
</dbReference>
<dbReference type="OrthoDB" id="407298at2759"/>
<dbReference type="AlphaFoldDB" id="A0A9D3VJA6"/>
<dbReference type="InterPro" id="IPR000907">
    <property type="entry name" value="LipOase"/>
</dbReference>
<dbReference type="Pfam" id="PF00305">
    <property type="entry name" value="Lipoxygenase"/>
    <property type="match status" value="1"/>
</dbReference>
<sequence>MVAGDEHISRSHPSMYHHWIASAFLATANFGQYPLAGYLPNRPTVSRRFMPEPGTKEYDELKNDPDLAFLKIITAQFQTLLGV</sequence>
<proteinExistence type="predicted"/>
<dbReference type="Gene3D" id="1.20.245.10">
    <property type="entry name" value="Lipoxygenase-1, Domain 5"/>
    <property type="match status" value="1"/>
</dbReference>
<dbReference type="PROSITE" id="PS51393">
    <property type="entry name" value="LIPOXYGENASE_3"/>
    <property type="match status" value="1"/>
</dbReference>
<keyword evidence="6" id="KW-1185">Reference proteome</keyword>
<evidence type="ECO:0000313" key="5">
    <source>
        <dbReference type="EMBL" id="KAH1084350.1"/>
    </source>
</evidence>
<name>A0A9D3VJA6_9ROSI</name>
<dbReference type="SUPFAM" id="SSF48484">
    <property type="entry name" value="Lipoxigenase"/>
    <property type="match status" value="1"/>
</dbReference>
<evidence type="ECO:0000313" key="6">
    <source>
        <dbReference type="Proteomes" id="UP000828251"/>
    </source>
</evidence>
<evidence type="ECO:0000256" key="1">
    <source>
        <dbReference type="ARBA" id="ARBA00022723"/>
    </source>
</evidence>
<evidence type="ECO:0000256" key="2">
    <source>
        <dbReference type="ARBA" id="ARBA00022964"/>
    </source>
</evidence>
<dbReference type="Proteomes" id="UP000828251">
    <property type="component" value="Unassembled WGS sequence"/>
</dbReference>
<dbReference type="GO" id="GO:0034440">
    <property type="term" value="P:lipid oxidation"/>
    <property type="evidence" value="ECO:0007669"/>
    <property type="project" value="InterPro"/>
</dbReference>
<dbReference type="GO" id="GO:0016702">
    <property type="term" value="F:oxidoreductase activity, acting on single donors with incorporation of molecular oxygen, incorporation of two atoms of oxygen"/>
    <property type="evidence" value="ECO:0007669"/>
    <property type="project" value="InterPro"/>
</dbReference>
<accession>A0A9D3VJA6</accession>
<evidence type="ECO:0000256" key="3">
    <source>
        <dbReference type="ARBA" id="ARBA00023002"/>
    </source>
</evidence>
<keyword evidence="2" id="KW-0223">Dioxygenase</keyword>
<protein>
    <recommendedName>
        <fullName evidence="4">Lipoxygenase domain-containing protein</fullName>
    </recommendedName>
</protein>
<organism evidence="5 6">
    <name type="scientific">Gossypium stocksii</name>
    <dbReference type="NCBI Taxonomy" id="47602"/>
    <lineage>
        <taxon>Eukaryota</taxon>
        <taxon>Viridiplantae</taxon>
        <taxon>Streptophyta</taxon>
        <taxon>Embryophyta</taxon>
        <taxon>Tracheophyta</taxon>
        <taxon>Spermatophyta</taxon>
        <taxon>Magnoliopsida</taxon>
        <taxon>eudicotyledons</taxon>
        <taxon>Gunneridae</taxon>
        <taxon>Pentapetalae</taxon>
        <taxon>rosids</taxon>
        <taxon>malvids</taxon>
        <taxon>Malvales</taxon>
        <taxon>Malvaceae</taxon>
        <taxon>Malvoideae</taxon>
        <taxon>Gossypium</taxon>
    </lineage>
</organism>
<dbReference type="GO" id="GO:0046872">
    <property type="term" value="F:metal ion binding"/>
    <property type="evidence" value="ECO:0007669"/>
    <property type="project" value="UniProtKB-KW"/>
</dbReference>
<dbReference type="PANTHER" id="PTHR11771">
    <property type="entry name" value="LIPOXYGENASE"/>
    <property type="match status" value="1"/>
</dbReference>
<reference evidence="5 6" key="1">
    <citation type="journal article" date="2021" name="Plant Biotechnol. J.">
        <title>Multi-omics assisted identification of the key and species-specific regulatory components of drought-tolerant mechanisms in Gossypium stocksii.</title>
        <authorList>
            <person name="Yu D."/>
            <person name="Ke L."/>
            <person name="Zhang D."/>
            <person name="Wu Y."/>
            <person name="Sun Y."/>
            <person name="Mei J."/>
            <person name="Sun J."/>
            <person name="Sun Y."/>
        </authorList>
    </citation>
    <scope>NUCLEOTIDE SEQUENCE [LARGE SCALE GENOMIC DNA]</scope>
    <source>
        <strain evidence="6">cv. E1</strain>
        <tissue evidence="5">Leaf</tissue>
    </source>
</reference>
<keyword evidence="3" id="KW-0560">Oxidoreductase</keyword>
<comment type="caution">
    <text evidence="5">The sequence shown here is derived from an EMBL/GenBank/DDBJ whole genome shotgun (WGS) entry which is preliminary data.</text>
</comment>